<sequence length="358" mass="39229">MQTKTVVKQRLSLVGKLDVLPALVSIISTALFSALTGITRSQQDAPSLFLHVAYAILRKATQRLSPLQLQWISPATDVLYERYARSARVKPETVDLGHGAKGHWIGDKHAQNVLIWYHGGGFCLPANIGYFKFWAQLIKSSRAAGKDVAVFALTYTLAPHAQYPTQLTQAVEALRYILTQTHCCPARVLLGGDSAGGNLVVGVLSHLAHPHPAIAELKLAEPLAGAAAIAPWTSLDENHSEQDIYYGGDLITPYVGGPWSRAYLGSATRDYYTDASDAPSSWFKDFPVKQILVLGGQNEVLMPVIEDFVQKLKAGFPAVELFIGRREAHVAPVYNIYVGDKTETEQGKKLKSWLRDVL</sequence>
<name>A0A2S4KY74_9HYPO</name>
<proteinExistence type="predicted"/>
<evidence type="ECO:0000256" key="2">
    <source>
        <dbReference type="SAM" id="Phobius"/>
    </source>
</evidence>
<dbReference type="PANTHER" id="PTHR48081">
    <property type="entry name" value="AB HYDROLASE SUPERFAMILY PROTEIN C4A8.06C"/>
    <property type="match status" value="1"/>
</dbReference>
<dbReference type="Gene3D" id="3.40.50.1820">
    <property type="entry name" value="alpha/beta hydrolase"/>
    <property type="match status" value="1"/>
</dbReference>
<dbReference type="SUPFAM" id="SSF53474">
    <property type="entry name" value="alpha/beta-Hydrolases"/>
    <property type="match status" value="1"/>
</dbReference>
<dbReference type="Pfam" id="PF07859">
    <property type="entry name" value="Abhydrolase_3"/>
    <property type="match status" value="1"/>
</dbReference>
<evidence type="ECO:0000313" key="5">
    <source>
        <dbReference type="Proteomes" id="UP000237481"/>
    </source>
</evidence>
<keyword evidence="1" id="KW-0378">Hydrolase</keyword>
<evidence type="ECO:0000256" key="1">
    <source>
        <dbReference type="ARBA" id="ARBA00022801"/>
    </source>
</evidence>
<dbReference type="EMBL" id="PKSG01000466">
    <property type="protein sequence ID" value="POR35140.1"/>
    <property type="molecule type" value="Genomic_DNA"/>
</dbReference>
<dbReference type="OrthoDB" id="2152029at2759"/>
<keyword evidence="2" id="KW-0812">Transmembrane</keyword>
<reference evidence="4 5" key="1">
    <citation type="submission" date="2018-01" db="EMBL/GenBank/DDBJ databases">
        <title>Harnessing the power of phylogenomics to disentangle the directionality and signatures of interkingdom host jumping in the parasitic fungal genus Tolypocladium.</title>
        <authorList>
            <person name="Quandt C.A."/>
            <person name="Patterson W."/>
            <person name="Spatafora J.W."/>
        </authorList>
    </citation>
    <scope>NUCLEOTIDE SEQUENCE [LARGE SCALE GENOMIC DNA]</scope>
    <source>
        <strain evidence="4 5">NRBC 100945</strain>
    </source>
</reference>
<keyword evidence="2" id="KW-1133">Transmembrane helix</keyword>
<dbReference type="Proteomes" id="UP000237481">
    <property type="component" value="Unassembled WGS sequence"/>
</dbReference>
<dbReference type="GO" id="GO:0016787">
    <property type="term" value="F:hydrolase activity"/>
    <property type="evidence" value="ECO:0007669"/>
    <property type="project" value="UniProtKB-KW"/>
</dbReference>
<dbReference type="PANTHER" id="PTHR48081:SF21">
    <property type="entry name" value="LIPASE_THIOESTERASE FAMILY PROTEIN (AFU_ORTHOLOGUE AFUA_8G02590)"/>
    <property type="match status" value="1"/>
</dbReference>
<dbReference type="InterPro" id="IPR029058">
    <property type="entry name" value="AB_hydrolase_fold"/>
</dbReference>
<organism evidence="4 5">
    <name type="scientific">Tolypocladium paradoxum</name>
    <dbReference type="NCBI Taxonomy" id="94208"/>
    <lineage>
        <taxon>Eukaryota</taxon>
        <taxon>Fungi</taxon>
        <taxon>Dikarya</taxon>
        <taxon>Ascomycota</taxon>
        <taxon>Pezizomycotina</taxon>
        <taxon>Sordariomycetes</taxon>
        <taxon>Hypocreomycetidae</taxon>
        <taxon>Hypocreales</taxon>
        <taxon>Ophiocordycipitaceae</taxon>
        <taxon>Tolypocladium</taxon>
    </lineage>
</organism>
<keyword evidence="5" id="KW-1185">Reference proteome</keyword>
<evidence type="ECO:0000313" key="4">
    <source>
        <dbReference type="EMBL" id="POR35140.1"/>
    </source>
</evidence>
<keyword evidence="2" id="KW-0472">Membrane</keyword>
<dbReference type="AlphaFoldDB" id="A0A2S4KY74"/>
<comment type="caution">
    <text evidence="4">The sequence shown here is derived from an EMBL/GenBank/DDBJ whole genome shotgun (WGS) entry which is preliminary data.</text>
</comment>
<dbReference type="InterPro" id="IPR013094">
    <property type="entry name" value="AB_hydrolase_3"/>
</dbReference>
<accession>A0A2S4KY74</accession>
<evidence type="ECO:0000259" key="3">
    <source>
        <dbReference type="Pfam" id="PF07859"/>
    </source>
</evidence>
<dbReference type="InterPro" id="IPR050300">
    <property type="entry name" value="GDXG_lipolytic_enzyme"/>
</dbReference>
<feature type="transmembrane region" description="Helical" evidence="2">
    <location>
        <begin position="20"/>
        <end position="38"/>
    </location>
</feature>
<dbReference type="STRING" id="94208.A0A2S4KY74"/>
<protein>
    <submittedName>
        <fullName evidence="4">Lipase/thioesterase family protein</fullName>
    </submittedName>
</protein>
<gene>
    <name evidence="4" type="ORF">TPAR_04673</name>
</gene>
<feature type="domain" description="Alpha/beta hydrolase fold-3" evidence="3">
    <location>
        <begin position="114"/>
        <end position="329"/>
    </location>
</feature>